<feature type="compositionally biased region" description="Polar residues" evidence="11">
    <location>
        <begin position="496"/>
        <end position="512"/>
    </location>
</feature>
<feature type="region of interest" description="Disordered" evidence="11">
    <location>
        <begin position="2645"/>
        <end position="2685"/>
    </location>
</feature>
<dbReference type="Gene3D" id="3.40.395.10">
    <property type="entry name" value="Adenoviral Proteinase, Chain A"/>
    <property type="match status" value="1"/>
</dbReference>
<evidence type="ECO:0000256" key="8">
    <source>
        <dbReference type="ARBA" id="ARBA00023054"/>
    </source>
</evidence>
<feature type="compositionally biased region" description="Basic and acidic residues" evidence="11">
    <location>
        <begin position="786"/>
        <end position="805"/>
    </location>
</feature>
<feature type="compositionally biased region" description="Basic and acidic residues" evidence="11">
    <location>
        <begin position="63"/>
        <end position="96"/>
    </location>
</feature>
<keyword evidence="9" id="KW-0206">Cytoskeleton</keyword>
<evidence type="ECO:0000313" key="14">
    <source>
        <dbReference type="Proteomes" id="UP001178508"/>
    </source>
</evidence>
<name>A0AAV1GNH9_XYRNO</name>
<comment type="subcellular location">
    <subcellularLocation>
        <location evidence="1">Cytoplasm</location>
        <location evidence="1">Cytoskeleton</location>
        <location evidence="1">Microtubule organizing center</location>
        <location evidence="1">Centrosome</location>
    </subcellularLocation>
</comment>
<feature type="region of interest" description="Disordered" evidence="11">
    <location>
        <begin position="2006"/>
        <end position="2028"/>
    </location>
</feature>
<dbReference type="InterPro" id="IPR019528">
    <property type="entry name" value="PACT_domain"/>
</dbReference>
<protein>
    <recommendedName>
        <fullName evidence="12">Ubiquitin-like protease family profile domain-containing protein</fullName>
    </recommendedName>
</protein>
<dbReference type="InterPro" id="IPR038765">
    <property type="entry name" value="Papain-like_cys_pep_sf"/>
</dbReference>
<dbReference type="GO" id="GO:0008234">
    <property type="term" value="F:cysteine-type peptidase activity"/>
    <property type="evidence" value="ECO:0007669"/>
    <property type="project" value="UniProtKB-KW"/>
</dbReference>
<feature type="compositionally biased region" description="Polar residues" evidence="11">
    <location>
        <begin position="3134"/>
        <end position="3158"/>
    </location>
</feature>
<feature type="compositionally biased region" description="Polar residues" evidence="11">
    <location>
        <begin position="2798"/>
        <end position="2810"/>
    </location>
</feature>
<dbReference type="GO" id="GO:0007165">
    <property type="term" value="P:signal transduction"/>
    <property type="evidence" value="ECO:0007669"/>
    <property type="project" value="InterPro"/>
</dbReference>
<feature type="compositionally biased region" description="Basic and acidic residues" evidence="11">
    <location>
        <begin position="1871"/>
        <end position="1899"/>
    </location>
</feature>
<evidence type="ECO:0000256" key="6">
    <source>
        <dbReference type="ARBA" id="ARBA00022801"/>
    </source>
</evidence>
<gene>
    <name evidence="13" type="ORF">XNOV1_A029663</name>
</gene>
<feature type="coiled-coil region" evidence="10">
    <location>
        <begin position="121"/>
        <end position="183"/>
    </location>
</feature>
<feature type="compositionally biased region" description="Basic and acidic residues" evidence="11">
    <location>
        <begin position="4325"/>
        <end position="4334"/>
    </location>
</feature>
<dbReference type="GO" id="GO:0006508">
    <property type="term" value="P:proteolysis"/>
    <property type="evidence" value="ECO:0007669"/>
    <property type="project" value="UniProtKB-KW"/>
</dbReference>
<dbReference type="GO" id="GO:0080090">
    <property type="term" value="P:regulation of primary metabolic process"/>
    <property type="evidence" value="ECO:0007669"/>
    <property type="project" value="UniProtKB-ARBA"/>
</dbReference>
<feature type="region of interest" description="Disordered" evidence="11">
    <location>
        <begin position="4290"/>
        <end position="4359"/>
    </location>
</feature>
<dbReference type="GO" id="GO:0060090">
    <property type="term" value="F:molecular adaptor activity"/>
    <property type="evidence" value="ECO:0007669"/>
    <property type="project" value="InterPro"/>
</dbReference>
<feature type="region of interest" description="Disordered" evidence="11">
    <location>
        <begin position="210"/>
        <end position="229"/>
    </location>
</feature>
<feature type="region of interest" description="Disordered" evidence="11">
    <location>
        <begin position="4165"/>
        <end position="4208"/>
    </location>
</feature>
<accession>A0AAV1GNH9</accession>
<feature type="region of interest" description="Disordered" evidence="11">
    <location>
        <begin position="3741"/>
        <end position="3783"/>
    </location>
</feature>
<dbReference type="InterPro" id="IPR028745">
    <property type="entry name" value="AKAP9/Pericentrin"/>
</dbReference>
<feature type="compositionally biased region" description="Basic and acidic residues" evidence="11">
    <location>
        <begin position="2732"/>
        <end position="2797"/>
    </location>
</feature>
<feature type="coiled-coil region" evidence="10">
    <location>
        <begin position="1027"/>
        <end position="1073"/>
    </location>
</feature>
<feature type="compositionally biased region" description="Basic and acidic residues" evidence="11">
    <location>
        <begin position="2666"/>
        <end position="2679"/>
    </location>
</feature>
<keyword evidence="3" id="KW-0963">Cytoplasm</keyword>
<feature type="region of interest" description="Disordered" evidence="11">
    <location>
        <begin position="2732"/>
        <end position="2820"/>
    </location>
</feature>
<evidence type="ECO:0000256" key="5">
    <source>
        <dbReference type="ARBA" id="ARBA00022670"/>
    </source>
</evidence>
<feature type="compositionally biased region" description="Basic and acidic residues" evidence="11">
    <location>
        <begin position="1"/>
        <end position="14"/>
    </location>
</feature>
<feature type="region of interest" description="Disordered" evidence="11">
    <location>
        <begin position="3436"/>
        <end position="3455"/>
    </location>
</feature>
<evidence type="ECO:0000256" key="11">
    <source>
        <dbReference type="SAM" id="MobiDB-lite"/>
    </source>
</evidence>
<feature type="compositionally biased region" description="Basic and acidic residues" evidence="11">
    <location>
        <begin position="3436"/>
        <end position="3448"/>
    </location>
</feature>
<feature type="region of interest" description="Disordered" evidence="11">
    <location>
        <begin position="3684"/>
        <end position="3713"/>
    </location>
</feature>
<feature type="region of interest" description="Disordered" evidence="11">
    <location>
        <begin position="784"/>
        <end position="805"/>
    </location>
</feature>
<evidence type="ECO:0000256" key="4">
    <source>
        <dbReference type="ARBA" id="ARBA00022553"/>
    </source>
</evidence>
<evidence type="ECO:0000256" key="7">
    <source>
        <dbReference type="ARBA" id="ARBA00022807"/>
    </source>
</evidence>
<feature type="coiled-coil region" evidence="10">
    <location>
        <begin position="1634"/>
        <end position="1706"/>
    </location>
</feature>
<dbReference type="PANTHER" id="PTHR44981:SF3">
    <property type="entry name" value="PERICENTRIN"/>
    <property type="match status" value="1"/>
</dbReference>
<dbReference type="GO" id="GO:0005813">
    <property type="term" value="C:centrosome"/>
    <property type="evidence" value="ECO:0007669"/>
    <property type="project" value="UniProtKB-SubCell"/>
</dbReference>
<keyword evidence="8 10" id="KW-0175">Coiled coil</keyword>
<dbReference type="GO" id="GO:0060255">
    <property type="term" value="P:regulation of macromolecule metabolic process"/>
    <property type="evidence" value="ECO:0007669"/>
    <property type="project" value="UniProtKB-ARBA"/>
</dbReference>
<evidence type="ECO:0000256" key="3">
    <source>
        <dbReference type="ARBA" id="ARBA00022490"/>
    </source>
</evidence>
<feature type="compositionally biased region" description="Polar residues" evidence="11">
    <location>
        <begin position="3749"/>
        <end position="3782"/>
    </location>
</feature>
<feature type="region of interest" description="Disordered" evidence="11">
    <location>
        <begin position="1866"/>
        <end position="1900"/>
    </location>
</feature>
<dbReference type="PANTHER" id="PTHR44981">
    <property type="entry name" value="PERICENTRIN-LIKE PROTEIN, ISOFORM F"/>
    <property type="match status" value="1"/>
</dbReference>
<feature type="compositionally biased region" description="Low complexity" evidence="11">
    <location>
        <begin position="4511"/>
        <end position="4521"/>
    </location>
</feature>
<comment type="similarity">
    <text evidence="2">Belongs to the peptidase C48 family.</text>
</comment>
<evidence type="ECO:0000256" key="1">
    <source>
        <dbReference type="ARBA" id="ARBA00004300"/>
    </source>
</evidence>
<feature type="coiled-coil region" evidence="10">
    <location>
        <begin position="2069"/>
        <end position="2187"/>
    </location>
</feature>
<dbReference type="GO" id="GO:0005737">
    <property type="term" value="C:cytoplasm"/>
    <property type="evidence" value="ECO:0007669"/>
    <property type="project" value="UniProtKB-ARBA"/>
</dbReference>
<dbReference type="EMBL" id="OY660878">
    <property type="protein sequence ID" value="CAJ1074386.1"/>
    <property type="molecule type" value="Genomic_DNA"/>
</dbReference>
<feature type="compositionally biased region" description="Polar residues" evidence="11">
    <location>
        <begin position="4396"/>
        <end position="4415"/>
    </location>
</feature>
<feature type="coiled-coil region" evidence="10">
    <location>
        <begin position="3787"/>
        <end position="3835"/>
    </location>
</feature>
<feature type="region of interest" description="Disordered" evidence="11">
    <location>
        <begin position="2543"/>
        <end position="2563"/>
    </location>
</feature>
<dbReference type="Pfam" id="PF02902">
    <property type="entry name" value="Peptidase_C48"/>
    <property type="match status" value="1"/>
</dbReference>
<sequence length="4762" mass="548110">MDEDERQRKLEAGRAKLASYRQKRAKSDSAGAPKKTQKRKGQNDAQNDGAAQDHHVGAAPPAAKDKELNNKTNHEEPQKPEKSKVEKKQQKDRAPEPEESPSPVEDIREEELVALTGKEQLKKLQQAVEKRNEIIARLSSNLQDALASRDQVQLEAQSLAGQIQALQRQLQQTSVEFLRIKNQSGPEVPNNHLQQHHLGHHSRYVDVNHKEASSGDSASGGPADTDSETDNVLRTLRAELKEEKQNSRRICAELEEEMRKHQHVLSLLEEEKRGREEERKEREAQMQDLQTQLSFVQTQCLELQQHKAEKEELNTEVLYLRKRLQEEEDAQRRFSEEMCGSAFRLQSFEEDMRRQGEEMEKLKVEHREEVERVQQLLEERERELKVREEEVEGLKGSKNRQNQVKAGFSRDERIIVDEEQLENGPDQDDLNVSTSGDILMERYLSSAPRAHSQSSVIHESFEHCGQLDVSADHSFELNSDILGDEPLLSITNRFQEENSLPDNSSPRGSSATPLADDMKSQSLSHWLHNFPSNKLETSDLSEQQFEETDLEKELLNQQCGELREELALKDRDLDVLREEVIKSAEELEEARSRWAQVTEELKEALLELEEEKEKRRHIEEEMNEKTHEQDNLKNKLSALMGEKEKNVVAFTGEEAAETSLLLPDISSSEETEKLVGGIKNEQEKEATLLSHQAPSLQEIKQASDSAKQNAHCELLKSELSQMTTDRDKTHKKLESTHEQILEIESEVDRLQGELMQRQRSLERAEKARKELESQISCLRQDLANQEEAKTQAVQEREEQRRKKEEMEEQVRQMEQVLEEELEQFENLLKDKDDEVSMRRLLEEQRREREEEVKALLEKQAMVVEESTERLKTSHQQEIKDLMEKHQKEISKLNSHLESELLKQQEEQKKQISFIKQVTEREHERMISELSAEHGEELNQLRTELSVELRESLEAAHQAELQQAQIQKKAELEALRLSLTSAHTSQLEHSQLNFQQEQESALTKAQASLRDTFTQESTLLQAWHQLDLDQLRQQNQQEQERLRELHRQSMNELKQQWERTMAQERAAVEERQAKEMKVKLVHVFLYKTTELANTQTSLTRTNKALSEAQAALSQTQSELQETTAQLEELKTSSKEQKQKLEEELKQSWADRDAAARALEELVSSHKTVLQEKEQQALHLQEQEHQLQKEVLRLQEEKTLLKQSSEEEVGQLWSQLESMRTSRQELGELKEQLRARSSRVDDIECLKSEFNDQKREIKEQNEAELESLRRYFEQRLQVTEESYREEIALLQLRLVEGAMEESVLTSQHLSLCFSSISHSKMVEEKYHVLPDADLNLEKQKEMLDSLQLELEEKHSLELSDLQTSMTLSFKEELQQVRSDLTDFYYEELQEIKTRHALELEQLRAKLSDRHLQELTQVHADGARQVEVEVEQRTWCHTEELQASMTIIHNLESRLAALKSDHDGEMEKERTSFEKALHEEREKLRSLQGALDNDESPQILVVRQRLEAQYESELQQVKSQMTADIKEVTALLQEQGEERLQQAHDRFQEEKASLEQRLSQRYEISLAELTNRHQTELQNERETLLNKHSQEMDSLSAKHKAQLDSLSASHKGQLEALTVELGSKHNAELVALEEALSLKLKAELGSLETELKETNQAQLEALEAELVRKHQDERDELEKRMLGNMDTLEATYLKEVQTLHDEMAQLKDRHHQDLNHRRSEQRQLMERHAAEQLSIREELRKELAQVHMEKFSAMAAELSHVHTTELAAQKEALDTEHCKALETLKKQVLELEKQHGAALQELSNTYSSEKKQLIEQHQFQLQELRSASARESEACRRELEEESSRQRQHFLEEVELIKVQSDERLQERINQVKTESEEKKQAELEDLRRSFTSEQEEKERSYTGKMSQLTAQLQQLDAVVAQLRAEVGCLQGELEGKRAEMDTLGTLLQRRERESQEGGNLLKMLTDDLQTSKEERCNLLQANEKLRKVLIEMIRHTVATEELIGQKIGGRTKTSEQAAHRRNSASNKDAQESGLWMSDVYELELTHQLCESLLVSDTQINPGGEEAALNACNRLRHTVDTLLELLNQANTQLEQTHHVHLSLEEKFSKGREDSAQLIEQHKLLLEQLDQEAKMKSHLQLELHKAEGLLEGYVAEKAILEESLQHKEAQEERLVEELEDLKMKLHLLQGLPVELDGLRLKHQELSEEHTLLLRQKEHLSAGLGEREKALLAETERLAQDRLDLQRQAEKDRTSLSLRLRALERELEEQETKGLETEQHHKTHTEDLHQRVQALEKQLKHDRQFIEEQAVEREHERDEFQQEIRRLEAKLRQTGGVDNKGHRFEDLVLQVESLQAVIKDKTEDHASLLAANQEAQRDLAERNEEIDKLAGRIRELEQALLSSSETNRSVSHLEQELHRSKLKEQELTQYKQALEQQQLSNRLQISALESKLDETRHCYHDNTREPTKELRDALDTVQQSLQSKEQEVEILLDQLENTQSALSIKEVELKHLTLQLELLTNQNAAHVNELQEEIAALKENVSALTILKEDKDEQSDEGETEEENLPSALLQEKNLEIDHLNNEIHRLEQELESTRDNKVLESELEDLRSQVEHLQSEIVRVREDKQEEEERLHEVISTLQAELATLGPNLHEVSDSQDGDSINPSPAPSPEPRHYPVQEQEKKGGPSSLKQELSLTHAKSSRPLRSRLKALQSQLDIAVAEKDGLERLLLTQEEEYRGHGEEFGKRLKAERERSDELKGLLNTKEAELEELRVKMEEEREKRKLSEEERSGYQSEAKEKSALQEKNTQLSSQVSELQKKDQESNSEITALKAKEQEMKMETDVLRESGLTLEKQVQEVRAELRDLEELVAEERAKVLTLETAKEELCAEREALRRREGTLQEEIERLRQEVTSMRACVQNLTLQLNERDSSQEEAQKEVLTHAESTLAKADAALRQREAELATLRAEHQALRAELTAAKQGLCSSTERAEKLHVEGQTKDRALIELETDNERLKEELRRLQDDLAVQEEELAYQQRELQQLRQIYQQQLTPPHQKGFSQKDISHRAFEDGVSVSRDEVSLSSPEVLRRLECSEDRIPERLHASVLGSRLSELSALNSTGLDFSQVKTSPRVVMEPPRSRTITPEPTTSNQSTHSPGSMSDNYSMIDSVDADKVRELEGLDLTTPPSLLGSTSSLSAQEWASDGYGSNVSSELGARLRVELEQTERLDAQFVEYLRCRGINPTVNTDSAAGSMSYSDDLLSPELQALLKKVYQESCRILTLSQRRGTSSSQPHGMDLKAFSLSETQHYPEEGSTPLHHLDKSSSNPPMNWQQEKRALQETVIALRELLCRMAQRHTQSDFRGGDDGWHRDQLRTEGQVEYQLRVDLDDSQKLLKCAHDTQQELKNKIQSLRLSVEEGEEALRREQSRVQELQQQLEQERALSLRRDRQEEERRGAVQISSEQQRSEVMALKGQVEQEKVACSNLRRELQIEQSRSVLLEKRLEDTQKELENERQNAAHQQELNSQEKTRLERLFTEEESRLAEVRSKLADAHKKLDEERGRYSRQVEELNCRHQADEARDRQFISDLRAQLEQERRQGEELAAATDKLRAELLQSRRRWEEEDKLRREELQKEQEAAIRHRVAVDALREQKQGACRALEKEQEQTRRQGAELNELKERLRLVKDKEREREEEWERERRKERQEQMERERRQEKTNNKLHELEFLRQQDQQRMQDLQHTLEELQREEREMAAQRLSGRTTGQQHKASSSQNNLKTGSTLQNKQNPSLPSSPKLLERLLEENSELTERVTSLSQEKATLKHRLACLERELQRTEYELAKVTTETENRPINDVMNNSKVHRLYERYLRAESFRKALVYQKRYLLLLLGGFQECEQATLCLIAHMGARPSPPLSSQSRPLGRFRAAVRAVIAVSRMRFLTRKWNRAIRRLSSPGAVNGHASGPRAEVLRQQHPRLNSDPPPNKDSSAIHKVPVSALVPPIKSPFRLHNRSYSSSSLASGLSGGTSQDPERTLTETIQHLERVQQRLVGAKRGSPVLQTDPNSFRITIYDYNRLEEESKKRAYGTPPARSAKRLQTFAPTTATLYDAHPSQLGTSVAANGELSQRRTLCRTSLVDILQGSEIVLARKDTPVTLFSYISGMYGWIVDGISSLFESVSGQNPSEWPGKGTAGEEVPTRPAVTAQQQQESHSRPAKRNYQSVDVADGVCQSDPIKAKRRRRDVVISFVKKTVAGVAGLLGLQNSLTTRCEKPKQYEDTQPVTLMGIDELHTSWLNSSEWRMSKPVGGVNERGGKNPFQSSSPPLMRKYSGAGLPNGLPDKGKDRERRGSLQLLPSRPVLRMGTPNPDPTCNGFGHQRCYKPSLTVEETIKQNNKEHYRRLLEMVTEKYSKSQPLPFNQTKPQNELLSQSEPKKTAPGKAAEPLPRKMGYTASPSMYSWRNAPAIKERHSSLTYSKTFSGAFEDTQPIRCAKPVLQQKQAAEVDLSTEVATRLNLVDRETPSASVSDTHTAQTSHTAHARHSNEDIPRLTKEMAAEVSCALAQSDPNLVLSAAFKLRITQRDLATLQEGGWLNDEVMNFYLSLIMERCSVETSGLKVYTFSTFFFPKLRGGGGGQSGGHTAVKRWTKAVDLFLYDLILVPLHLGVHWALAVIDFRSKTVKSYDSMGQRHDDICSLLLLYLKEEHKVKKGRELDNSKWTVGSLRATEIPQQKNGSDCGVFACKYADYIAKGRPLTFKQCHMPLFRMLMIWEIINQKLL</sequence>
<feature type="region of interest" description="Disordered" evidence="11">
    <location>
        <begin position="3121"/>
        <end position="3158"/>
    </location>
</feature>
<dbReference type="PROSITE" id="PS50600">
    <property type="entry name" value="ULP_PROTEASE"/>
    <property type="match status" value="1"/>
</dbReference>
<proteinExistence type="inferred from homology"/>
<feature type="coiled-coil region" evidence="10">
    <location>
        <begin position="2241"/>
        <end position="2394"/>
    </location>
</feature>
<dbReference type="InterPro" id="IPR003653">
    <property type="entry name" value="Peptidase_C48_C"/>
</dbReference>
<evidence type="ECO:0000256" key="10">
    <source>
        <dbReference type="SAM" id="Coils"/>
    </source>
</evidence>
<dbReference type="FunFam" id="3.40.395.10:FF:000001">
    <property type="entry name" value="Sentrin-specific protease 1"/>
    <property type="match status" value="1"/>
</dbReference>
<keyword evidence="7" id="KW-0788">Thiol protease</keyword>
<dbReference type="Proteomes" id="UP001178508">
    <property type="component" value="Chromosome 15"/>
</dbReference>
<feature type="domain" description="Ubiquitin-like protease family profile" evidence="12">
    <location>
        <begin position="4561"/>
        <end position="4732"/>
    </location>
</feature>
<feature type="region of interest" description="Disordered" evidence="11">
    <location>
        <begin position="4503"/>
        <end position="4530"/>
    </location>
</feature>
<evidence type="ECO:0000259" key="12">
    <source>
        <dbReference type="PROSITE" id="PS50600"/>
    </source>
</evidence>
<keyword evidence="4" id="KW-0597">Phosphoprotein</keyword>
<keyword evidence="5" id="KW-0645">Protease</keyword>
<feature type="coiled-coil region" evidence="10">
    <location>
        <begin position="233"/>
        <end position="397"/>
    </location>
</feature>
<feature type="compositionally biased region" description="Low complexity" evidence="11">
    <location>
        <begin position="214"/>
        <end position="224"/>
    </location>
</feature>
<evidence type="ECO:0000256" key="2">
    <source>
        <dbReference type="ARBA" id="ARBA00005234"/>
    </source>
</evidence>
<feature type="region of interest" description="Disordered" evidence="11">
    <location>
        <begin position="3302"/>
        <end position="3323"/>
    </location>
</feature>
<evidence type="ECO:0000313" key="13">
    <source>
        <dbReference type="EMBL" id="CAJ1074386.1"/>
    </source>
</evidence>
<feature type="region of interest" description="Disordered" evidence="11">
    <location>
        <begin position="496"/>
        <end position="518"/>
    </location>
</feature>
<feature type="coiled-coil region" evidence="10">
    <location>
        <begin position="545"/>
        <end position="642"/>
    </location>
</feature>
<feature type="region of interest" description="Disordered" evidence="11">
    <location>
        <begin position="1"/>
        <end position="110"/>
    </location>
</feature>
<feature type="coiled-coil region" evidence="10">
    <location>
        <begin position="1327"/>
        <end position="1354"/>
    </location>
</feature>
<feature type="coiled-coil region" evidence="10">
    <location>
        <begin position="1097"/>
        <end position="1261"/>
    </location>
</feature>
<dbReference type="Pfam" id="PF10495">
    <property type="entry name" value="PACT_coil_coil"/>
    <property type="match status" value="1"/>
</dbReference>
<evidence type="ECO:0000256" key="9">
    <source>
        <dbReference type="ARBA" id="ARBA00023212"/>
    </source>
</evidence>
<feature type="compositionally biased region" description="Acidic residues" evidence="11">
    <location>
        <begin position="2547"/>
        <end position="2559"/>
    </location>
</feature>
<keyword evidence="6" id="KW-0378">Hydrolase</keyword>
<organism evidence="13 14">
    <name type="scientific">Xyrichtys novacula</name>
    <name type="common">Pearly razorfish</name>
    <name type="synonym">Hemipteronotus novacula</name>
    <dbReference type="NCBI Taxonomy" id="13765"/>
    <lineage>
        <taxon>Eukaryota</taxon>
        <taxon>Metazoa</taxon>
        <taxon>Chordata</taxon>
        <taxon>Craniata</taxon>
        <taxon>Vertebrata</taxon>
        <taxon>Euteleostomi</taxon>
        <taxon>Actinopterygii</taxon>
        <taxon>Neopterygii</taxon>
        <taxon>Teleostei</taxon>
        <taxon>Neoteleostei</taxon>
        <taxon>Acanthomorphata</taxon>
        <taxon>Eupercaria</taxon>
        <taxon>Labriformes</taxon>
        <taxon>Labridae</taxon>
        <taxon>Xyrichtys</taxon>
    </lineage>
</organism>
<keyword evidence="14" id="KW-1185">Reference proteome</keyword>
<feature type="region of interest" description="Disordered" evidence="11">
    <location>
        <begin position="4395"/>
        <end position="4433"/>
    </location>
</feature>
<dbReference type="SUPFAM" id="SSF54001">
    <property type="entry name" value="Cysteine proteinases"/>
    <property type="match status" value="1"/>
</dbReference>
<reference evidence="13" key="1">
    <citation type="submission" date="2023-08" db="EMBL/GenBank/DDBJ databases">
        <authorList>
            <person name="Alioto T."/>
            <person name="Alioto T."/>
            <person name="Gomez Garrido J."/>
        </authorList>
    </citation>
    <scope>NUCLEOTIDE SEQUENCE</scope>
</reference>